<feature type="transmembrane region" description="Helical" evidence="5">
    <location>
        <begin position="59"/>
        <end position="81"/>
    </location>
</feature>
<feature type="transmembrane region" description="Helical" evidence="5">
    <location>
        <begin position="412"/>
        <end position="430"/>
    </location>
</feature>
<feature type="transmembrane region" description="Helical" evidence="5">
    <location>
        <begin position="270"/>
        <end position="294"/>
    </location>
</feature>
<feature type="transmembrane region" description="Helical" evidence="5">
    <location>
        <begin position="306"/>
        <end position="325"/>
    </location>
</feature>
<feature type="transmembrane region" description="Helical" evidence="5">
    <location>
        <begin position="209"/>
        <end position="227"/>
    </location>
</feature>
<feature type="transmembrane region" description="Helical" evidence="5">
    <location>
        <begin position="114"/>
        <end position="136"/>
    </location>
</feature>
<keyword evidence="2 5" id="KW-0812">Transmembrane</keyword>
<dbReference type="SUPFAM" id="SSF103473">
    <property type="entry name" value="MFS general substrate transporter"/>
    <property type="match status" value="1"/>
</dbReference>
<dbReference type="RefSeq" id="WP_131758375.1">
    <property type="nucleotide sequence ID" value="NZ_CAACUY010000050.1"/>
</dbReference>
<evidence type="ECO:0000256" key="2">
    <source>
        <dbReference type="ARBA" id="ARBA00022692"/>
    </source>
</evidence>
<feature type="transmembrane region" description="Helical" evidence="5">
    <location>
        <begin position="474"/>
        <end position="494"/>
    </location>
</feature>
<dbReference type="PANTHER" id="PTHR42718">
    <property type="entry name" value="MAJOR FACILITATOR SUPERFAMILY MULTIDRUG TRANSPORTER MFSC"/>
    <property type="match status" value="1"/>
</dbReference>
<evidence type="ECO:0000256" key="4">
    <source>
        <dbReference type="ARBA" id="ARBA00023136"/>
    </source>
</evidence>
<evidence type="ECO:0000259" key="6">
    <source>
        <dbReference type="PROSITE" id="PS50850"/>
    </source>
</evidence>
<feature type="domain" description="Major facilitator superfamily (MFS) profile" evidence="6">
    <location>
        <begin position="22"/>
        <end position="498"/>
    </location>
</feature>
<comment type="subcellular location">
    <subcellularLocation>
        <location evidence="1">Cell membrane</location>
        <topology evidence="1">Multi-pass membrane protein</topology>
    </subcellularLocation>
</comment>
<dbReference type="Pfam" id="PF07690">
    <property type="entry name" value="MFS_1"/>
    <property type="match status" value="1"/>
</dbReference>
<protein>
    <submittedName>
        <fullName evidence="7">MFS transporter</fullName>
    </submittedName>
</protein>
<dbReference type="InterPro" id="IPR020846">
    <property type="entry name" value="MFS_dom"/>
</dbReference>
<feature type="transmembrane region" description="Helical" evidence="5">
    <location>
        <begin position="239"/>
        <end position="258"/>
    </location>
</feature>
<comment type="caution">
    <text evidence="7">The sequence shown here is derived from an EMBL/GenBank/DDBJ whole genome shotgun (WGS) entry which is preliminary data.</text>
</comment>
<feature type="transmembrane region" description="Helical" evidence="5">
    <location>
        <begin position="88"/>
        <end position="108"/>
    </location>
</feature>
<reference evidence="8" key="1">
    <citation type="journal article" date="2019" name="Int. J. Syst. Evol. Microbiol.">
        <title>The Global Catalogue of Microorganisms (GCM) 10K type strain sequencing project: providing services to taxonomists for standard genome sequencing and annotation.</title>
        <authorList>
            <consortium name="The Broad Institute Genomics Platform"/>
            <consortium name="The Broad Institute Genome Sequencing Center for Infectious Disease"/>
            <person name="Wu L."/>
            <person name="Ma J."/>
        </authorList>
    </citation>
    <scope>NUCLEOTIDE SEQUENCE [LARGE SCALE GENOMIC DNA]</scope>
    <source>
        <strain evidence="8">JCM 9371</strain>
    </source>
</reference>
<feature type="transmembrane region" description="Helical" evidence="5">
    <location>
        <begin position="21"/>
        <end position="44"/>
    </location>
</feature>
<gene>
    <name evidence="7" type="ORF">ACFQZM_23440</name>
</gene>
<dbReference type="InterPro" id="IPR036259">
    <property type="entry name" value="MFS_trans_sf"/>
</dbReference>
<dbReference type="EMBL" id="JBHTGP010000012">
    <property type="protein sequence ID" value="MFD0687470.1"/>
    <property type="molecule type" value="Genomic_DNA"/>
</dbReference>
<dbReference type="Gene3D" id="1.20.1250.20">
    <property type="entry name" value="MFS general substrate transporter like domains"/>
    <property type="match status" value="1"/>
</dbReference>
<proteinExistence type="predicted"/>
<evidence type="ECO:0000313" key="7">
    <source>
        <dbReference type="EMBL" id="MFD0687470.1"/>
    </source>
</evidence>
<dbReference type="InterPro" id="IPR011701">
    <property type="entry name" value="MFS"/>
</dbReference>
<dbReference type="Proteomes" id="UP001597063">
    <property type="component" value="Unassembled WGS sequence"/>
</dbReference>
<evidence type="ECO:0000256" key="3">
    <source>
        <dbReference type="ARBA" id="ARBA00022989"/>
    </source>
</evidence>
<evidence type="ECO:0000256" key="1">
    <source>
        <dbReference type="ARBA" id="ARBA00004651"/>
    </source>
</evidence>
<accession>A0ABW2XP94</accession>
<feature type="transmembrane region" description="Helical" evidence="5">
    <location>
        <begin position="148"/>
        <end position="169"/>
    </location>
</feature>
<evidence type="ECO:0000256" key="5">
    <source>
        <dbReference type="SAM" id="Phobius"/>
    </source>
</evidence>
<keyword evidence="4 5" id="KW-0472">Membrane</keyword>
<sequence>MSIDAARASASPGHGSPPARGMAPLMSACVVLVVAMVAAINLAIPKLSASSLDPSSTELLWIVDSYVLVFGCLLIPAGALGDRYGRKGALLTGLGVFTAGCLVSAAAPGVAVLIAGRLVTGAGAALIMPATLSLLLQVTEPARRPQAIATWTAATGVAGAVGNLGGGAVLEWLPWQALFVAGAPLAAVLGVLVARLAPRGDRHPADLDLPGAALLTAALFALLFGIIEGPERGWASAPVLGGFACAAVLLAVFVGHALRAAHPLLDPRVFAIAPLRAGVLGVGLSFFGLFALFFVNAQYLQYAKGFSPLVTGIAIAPLVVGMILVSRRSVGLARRFGARPVVAVGMVTLAVGLGALSFADAATPYWLYAGILFVMSLGMGLCVPPLSVGVMASLPPARSGLGSGLNGAAREIGSALGVAVLGTVLTGRFADALPTALAGHAHSAGEALTVADAGGGGAATRAQVIDAFTGAMSAGYRVVAVIVLAAGLLVALGVPGRDRAAR</sequence>
<dbReference type="PANTHER" id="PTHR42718:SF42">
    <property type="entry name" value="EXPORT PROTEIN"/>
    <property type="match status" value="1"/>
</dbReference>
<dbReference type="CDD" id="cd17321">
    <property type="entry name" value="MFS_MMR_MDR_like"/>
    <property type="match status" value="1"/>
</dbReference>
<organism evidence="7 8">
    <name type="scientific">Actinomadura fibrosa</name>
    <dbReference type="NCBI Taxonomy" id="111802"/>
    <lineage>
        <taxon>Bacteria</taxon>
        <taxon>Bacillati</taxon>
        <taxon>Actinomycetota</taxon>
        <taxon>Actinomycetes</taxon>
        <taxon>Streptosporangiales</taxon>
        <taxon>Thermomonosporaceae</taxon>
        <taxon>Actinomadura</taxon>
    </lineage>
</organism>
<feature type="transmembrane region" description="Helical" evidence="5">
    <location>
        <begin position="337"/>
        <end position="359"/>
    </location>
</feature>
<feature type="transmembrane region" description="Helical" evidence="5">
    <location>
        <begin position="175"/>
        <end position="197"/>
    </location>
</feature>
<keyword evidence="8" id="KW-1185">Reference proteome</keyword>
<evidence type="ECO:0000313" key="8">
    <source>
        <dbReference type="Proteomes" id="UP001597063"/>
    </source>
</evidence>
<dbReference type="PROSITE" id="PS50850">
    <property type="entry name" value="MFS"/>
    <property type="match status" value="1"/>
</dbReference>
<feature type="transmembrane region" description="Helical" evidence="5">
    <location>
        <begin position="365"/>
        <end position="391"/>
    </location>
</feature>
<name>A0ABW2XP94_9ACTN</name>
<dbReference type="Gene3D" id="1.20.1720.10">
    <property type="entry name" value="Multidrug resistance protein D"/>
    <property type="match status" value="1"/>
</dbReference>
<keyword evidence="3 5" id="KW-1133">Transmembrane helix</keyword>